<dbReference type="Pfam" id="PF13671">
    <property type="entry name" value="AAA_33"/>
    <property type="match status" value="1"/>
</dbReference>
<dbReference type="OrthoDB" id="198115at2"/>
<name>A0A3P1WSJ0_9ACTN</name>
<dbReference type="Gene3D" id="3.40.50.300">
    <property type="entry name" value="P-loop containing nucleotide triphosphate hydrolases"/>
    <property type="match status" value="1"/>
</dbReference>
<gene>
    <name evidence="1" type="ORF">EII35_07545</name>
</gene>
<dbReference type="Proteomes" id="UP000280935">
    <property type="component" value="Unassembled WGS sequence"/>
</dbReference>
<dbReference type="RefSeq" id="WP_125227858.1">
    <property type="nucleotide sequence ID" value="NZ_RQYT01000014.1"/>
</dbReference>
<dbReference type="SUPFAM" id="SSF52540">
    <property type="entry name" value="P-loop containing nucleoside triphosphate hydrolases"/>
    <property type="match status" value="1"/>
</dbReference>
<reference evidence="1 2" key="1">
    <citation type="submission" date="2018-11" db="EMBL/GenBank/DDBJ databases">
        <title>Genomes From Bacteria Associated with the Canine Oral Cavity: a Test Case for Automated Genome-Based Taxonomic Assignment.</title>
        <authorList>
            <person name="Coil D.A."/>
            <person name="Jospin G."/>
            <person name="Darling A.E."/>
            <person name="Wallis C."/>
            <person name="Davis I.J."/>
            <person name="Harris S."/>
            <person name="Eisen J.A."/>
            <person name="Holcombe L.J."/>
            <person name="O'Flynn C."/>
        </authorList>
    </citation>
    <scope>NUCLEOTIDE SEQUENCE [LARGE SCALE GENOMIC DNA]</scope>
    <source>
        <strain evidence="1 2">OH2822_COT-296</strain>
    </source>
</reference>
<evidence type="ECO:0000313" key="1">
    <source>
        <dbReference type="EMBL" id="RRD49599.1"/>
    </source>
</evidence>
<dbReference type="AlphaFoldDB" id="A0A3P1WSJ0"/>
<comment type="caution">
    <text evidence="1">The sequence shown here is derived from an EMBL/GenBank/DDBJ whole genome shotgun (WGS) entry which is preliminary data.</text>
</comment>
<accession>A0A3P1WSJ0</accession>
<evidence type="ECO:0000313" key="2">
    <source>
        <dbReference type="Proteomes" id="UP000280935"/>
    </source>
</evidence>
<dbReference type="EMBL" id="RQYT01000014">
    <property type="protein sequence ID" value="RRD49599.1"/>
    <property type="molecule type" value="Genomic_DNA"/>
</dbReference>
<proteinExistence type="predicted"/>
<organism evidence="1 2">
    <name type="scientific">Arachnia propionica</name>
    <dbReference type="NCBI Taxonomy" id="1750"/>
    <lineage>
        <taxon>Bacteria</taxon>
        <taxon>Bacillati</taxon>
        <taxon>Actinomycetota</taxon>
        <taxon>Actinomycetes</taxon>
        <taxon>Propionibacteriales</taxon>
        <taxon>Propionibacteriaceae</taxon>
        <taxon>Arachnia</taxon>
    </lineage>
</organism>
<dbReference type="InterPro" id="IPR027417">
    <property type="entry name" value="P-loop_NTPase"/>
</dbReference>
<sequence length="199" mass="20839">MTDRGPLALLISGPAGAGKTTTGRAVARHLRAALLDLDTLTNPLVDLLAEDAGVVGDYADPALASRVRHPRYEALIATAVDCLSAGCPVVVVAPFTRERTDPGLRDRLEARLRAAGGDPVMAWLNAPVEVRRQRMGRRSAARDAAFVARPDDGHPAADTAAPVGEHLVVDATAATSAQVADILSHLVAPPTGGQEVRRR</sequence>
<protein>
    <submittedName>
        <fullName evidence="1">Uncharacterized protein</fullName>
    </submittedName>
</protein>